<name>A0ABY5VNW5_9FIRM</name>
<dbReference type="InterPro" id="IPR002477">
    <property type="entry name" value="Peptidoglycan-bd-like"/>
</dbReference>
<evidence type="ECO:0000313" key="2">
    <source>
        <dbReference type="EMBL" id="UWP61340.1"/>
    </source>
</evidence>
<evidence type="ECO:0000259" key="1">
    <source>
        <dbReference type="Pfam" id="PF01471"/>
    </source>
</evidence>
<dbReference type="EMBL" id="CP102290">
    <property type="protein sequence ID" value="UWP61340.1"/>
    <property type="molecule type" value="Genomic_DNA"/>
</dbReference>
<dbReference type="Pfam" id="PF01471">
    <property type="entry name" value="PG_binding_1"/>
    <property type="match status" value="1"/>
</dbReference>
<dbReference type="InterPro" id="IPR036365">
    <property type="entry name" value="PGBD-like_sf"/>
</dbReference>
<dbReference type="Gene3D" id="1.10.101.10">
    <property type="entry name" value="PGBD-like superfamily/PGBD"/>
    <property type="match status" value="1"/>
</dbReference>
<accession>A0ABY5VNW5</accession>
<feature type="domain" description="Peptidoglycan binding-like" evidence="1">
    <location>
        <begin position="333"/>
        <end position="393"/>
    </location>
</feature>
<keyword evidence="3" id="KW-1185">Reference proteome</keyword>
<dbReference type="SUPFAM" id="SSF47090">
    <property type="entry name" value="PGBD-like"/>
    <property type="match status" value="1"/>
</dbReference>
<protein>
    <submittedName>
        <fullName evidence="2">Peptidoglycan-binding protein</fullName>
    </submittedName>
</protein>
<dbReference type="Proteomes" id="UP001060164">
    <property type="component" value="Chromosome"/>
</dbReference>
<sequence>MSRGGLQITVNAALQNRPIANATIRISYTGEPDQVIEEVQTDSLGQTPVLELPTPPLEYSLEPQPNQPYSEYNLNIRAEGYEPVEISGTELLPDVVSVQPVRMQPSQQIDDYRLIVIPAHTLFGDYPPKIPEDEIKPMDETGEIVLSRVVVPEFVVVHDGAPDDPTAQNYYVRYRDYIKNVACSEIYATWPTDTIRANVLAIMSFTLNRVYTEWYRNKGYDFTITSSTAFDHKWIYGRNIFDDISAIVDEVFANYLSRPNVRQPILTQYCDGQRVQCPNAMTQWGSKYLGDQGYSTIDILRYYYGDDMYINTAEEISGVPSSWPGYNLTIGASGDKVLQMQEQLNTIAEVYTAIPPVIIDGIYGENTQEAVEAFQRTFRLPVTGIVDYATWYKIQEIFVGVTRIAELN</sequence>
<proteinExistence type="predicted"/>
<evidence type="ECO:0000313" key="3">
    <source>
        <dbReference type="Proteomes" id="UP001060164"/>
    </source>
</evidence>
<gene>
    <name evidence="2" type="ORF">NQ502_02840</name>
</gene>
<reference evidence="2" key="1">
    <citation type="journal article" date="2022" name="Cell">
        <title>Design, construction, and in vivo augmentation of a complex gut microbiome.</title>
        <authorList>
            <person name="Cheng A.G."/>
            <person name="Ho P.Y."/>
            <person name="Aranda-Diaz A."/>
            <person name="Jain S."/>
            <person name="Yu F.B."/>
            <person name="Meng X."/>
            <person name="Wang M."/>
            <person name="Iakiviak M."/>
            <person name="Nagashima K."/>
            <person name="Zhao A."/>
            <person name="Murugkar P."/>
            <person name="Patil A."/>
            <person name="Atabakhsh K."/>
            <person name="Weakley A."/>
            <person name="Yan J."/>
            <person name="Brumbaugh A.R."/>
            <person name="Higginbottom S."/>
            <person name="Dimas A."/>
            <person name="Shiver A.L."/>
            <person name="Deutschbauer A."/>
            <person name="Neff N."/>
            <person name="Sonnenburg J.L."/>
            <person name="Huang K.C."/>
            <person name="Fischbach M.A."/>
        </authorList>
    </citation>
    <scope>NUCLEOTIDE SEQUENCE</scope>
    <source>
        <strain evidence="2">DSM 19829</strain>
    </source>
</reference>
<organism evidence="2 3">
    <name type="scientific">Ruminococcus gauvreauii</name>
    <dbReference type="NCBI Taxonomy" id="438033"/>
    <lineage>
        <taxon>Bacteria</taxon>
        <taxon>Bacillati</taxon>
        <taxon>Bacillota</taxon>
        <taxon>Clostridia</taxon>
        <taxon>Eubacteriales</taxon>
        <taxon>Oscillospiraceae</taxon>
        <taxon>Ruminococcus</taxon>
    </lineage>
</organism>
<dbReference type="InterPro" id="IPR036366">
    <property type="entry name" value="PGBDSf"/>
</dbReference>